<dbReference type="InterPro" id="IPR055276">
    <property type="entry name" value="NHL41-like"/>
</dbReference>
<protein>
    <submittedName>
        <fullName evidence="1">Uncharacterized protein</fullName>
    </submittedName>
</protein>
<dbReference type="EMBL" id="PKMF04000709">
    <property type="protein sequence ID" value="KAK7821189.1"/>
    <property type="molecule type" value="Genomic_DNA"/>
</dbReference>
<comment type="caution">
    <text evidence="1">The sequence shown here is derived from an EMBL/GenBank/DDBJ whole genome shotgun (WGS) entry which is preliminary data.</text>
</comment>
<proteinExistence type="predicted"/>
<dbReference type="PANTHER" id="PTHR48436:SF1">
    <property type="entry name" value="2, PUTATIVE-RELATED"/>
    <property type="match status" value="1"/>
</dbReference>
<dbReference type="PANTHER" id="PTHR48436">
    <property type="entry name" value="2, PUTATIVE-RELATED"/>
    <property type="match status" value="1"/>
</dbReference>
<sequence>MPKFHSTKQSMCLKIAGISQFVLGEGVDASGVTTKILTYNCTINISKLFGLYINPPIMEMSFGRLTFAMSYGPKLYAESGSTLYHLYAETRNKPMYGAGRSMQDKLESGMGLPLMCLRLNSNFRVVLNLIRPKFHHQTECLLVLNRAYDKKHRTQACNSTCTITS</sequence>
<accession>A0AAW0J4K0</accession>
<dbReference type="Proteomes" id="UP000237347">
    <property type="component" value="Unassembled WGS sequence"/>
</dbReference>
<keyword evidence="2" id="KW-1185">Reference proteome</keyword>
<organism evidence="1 2">
    <name type="scientific">Quercus suber</name>
    <name type="common">Cork oak</name>
    <dbReference type="NCBI Taxonomy" id="58331"/>
    <lineage>
        <taxon>Eukaryota</taxon>
        <taxon>Viridiplantae</taxon>
        <taxon>Streptophyta</taxon>
        <taxon>Embryophyta</taxon>
        <taxon>Tracheophyta</taxon>
        <taxon>Spermatophyta</taxon>
        <taxon>Magnoliopsida</taxon>
        <taxon>eudicotyledons</taxon>
        <taxon>Gunneridae</taxon>
        <taxon>Pentapetalae</taxon>
        <taxon>rosids</taxon>
        <taxon>fabids</taxon>
        <taxon>Fagales</taxon>
        <taxon>Fagaceae</taxon>
        <taxon>Quercus</taxon>
    </lineage>
</organism>
<evidence type="ECO:0000313" key="1">
    <source>
        <dbReference type="EMBL" id="KAK7821189.1"/>
    </source>
</evidence>
<evidence type="ECO:0000313" key="2">
    <source>
        <dbReference type="Proteomes" id="UP000237347"/>
    </source>
</evidence>
<dbReference type="AlphaFoldDB" id="A0AAW0J4K0"/>
<name>A0AAW0J4K0_QUESU</name>
<gene>
    <name evidence="1" type="ORF">CFP56_037924</name>
</gene>
<reference evidence="1 2" key="1">
    <citation type="journal article" date="2018" name="Sci. Data">
        <title>The draft genome sequence of cork oak.</title>
        <authorList>
            <person name="Ramos A.M."/>
            <person name="Usie A."/>
            <person name="Barbosa P."/>
            <person name="Barros P.M."/>
            <person name="Capote T."/>
            <person name="Chaves I."/>
            <person name="Simoes F."/>
            <person name="Abreu I."/>
            <person name="Carrasquinho I."/>
            <person name="Faro C."/>
            <person name="Guimaraes J.B."/>
            <person name="Mendonca D."/>
            <person name="Nobrega F."/>
            <person name="Rodrigues L."/>
            <person name="Saibo N.J.M."/>
            <person name="Varela M.C."/>
            <person name="Egas C."/>
            <person name="Matos J."/>
            <person name="Miguel C.M."/>
            <person name="Oliveira M.M."/>
            <person name="Ricardo C.P."/>
            <person name="Goncalves S."/>
        </authorList>
    </citation>
    <scope>NUCLEOTIDE SEQUENCE [LARGE SCALE GENOMIC DNA]</scope>
    <source>
        <strain evidence="2">cv. HL8</strain>
    </source>
</reference>